<dbReference type="Proteomes" id="UP001374535">
    <property type="component" value="Chromosome 9"/>
</dbReference>
<feature type="compositionally biased region" description="Basic and acidic residues" evidence="1">
    <location>
        <begin position="16"/>
        <end position="32"/>
    </location>
</feature>
<keyword evidence="3" id="KW-1185">Reference proteome</keyword>
<evidence type="ECO:0000313" key="3">
    <source>
        <dbReference type="Proteomes" id="UP001374535"/>
    </source>
</evidence>
<protein>
    <submittedName>
        <fullName evidence="2">Uncharacterized protein</fullName>
    </submittedName>
</protein>
<organism evidence="2 3">
    <name type="scientific">Vigna mungo</name>
    <name type="common">Black gram</name>
    <name type="synonym">Phaseolus mungo</name>
    <dbReference type="NCBI Taxonomy" id="3915"/>
    <lineage>
        <taxon>Eukaryota</taxon>
        <taxon>Viridiplantae</taxon>
        <taxon>Streptophyta</taxon>
        <taxon>Embryophyta</taxon>
        <taxon>Tracheophyta</taxon>
        <taxon>Spermatophyta</taxon>
        <taxon>Magnoliopsida</taxon>
        <taxon>eudicotyledons</taxon>
        <taxon>Gunneridae</taxon>
        <taxon>Pentapetalae</taxon>
        <taxon>rosids</taxon>
        <taxon>fabids</taxon>
        <taxon>Fabales</taxon>
        <taxon>Fabaceae</taxon>
        <taxon>Papilionoideae</taxon>
        <taxon>50 kb inversion clade</taxon>
        <taxon>NPAAA clade</taxon>
        <taxon>indigoferoid/millettioid clade</taxon>
        <taxon>Phaseoleae</taxon>
        <taxon>Vigna</taxon>
    </lineage>
</organism>
<sequence>MMALSSYSLGWARPKPAKEVSTADRGPPKPEAEAPAVMTRELAKPSIIRTYASLTQRTTFLGEGIFFIRILGASLILHRQNRPFPFRVLPSSTRFLLLLPDPFSLR</sequence>
<name>A0AAQ3MSN8_VIGMU</name>
<accession>A0AAQ3MSN8</accession>
<gene>
    <name evidence="2" type="ORF">V8G54_028436</name>
</gene>
<dbReference type="EMBL" id="CP144692">
    <property type="protein sequence ID" value="WVY96285.1"/>
    <property type="molecule type" value="Genomic_DNA"/>
</dbReference>
<proteinExistence type="predicted"/>
<dbReference type="AlphaFoldDB" id="A0AAQ3MSN8"/>
<evidence type="ECO:0000313" key="2">
    <source>
        <dbReference type="EMBL" id="WVY96285.1"/>
    </source>
</evidence>
<feature type="region of interest" description="Disordered" evidence="1">
    <location>
        <begin position="1"/>
        <end position="35"/>
    </location>
</feature>
<evidence type="ECO:0000256" key="1">
    <source>
        <dbReference type="SAM" id="MobiDB-lite"/>
    </source>
</evidence>
<reference evidence="2 3" key="1">
    <citation type="journal article" date="2023" name="Life. Sci Alliance">
        <title>Evolutionary insights into 3D genome organization and epigenetic landscape of Vigna mungo.</title>
        <authorList>
            <person name="Junaid A."/>
            <person name="Singh B."/>
            <person name="Bhatia S."/>
        </authorList>
    </citation>
    <scope>NUCLEOTIDE SEQUENCE [LARGE SCALE GENOMIC DNA]</scope>
    <source>
        <strain evidence="2">Urdbean</strain>
    </source>
</reference>